<evidence type="ECO:0000313" key="2">
    <source>
        <dbReference type="EMBL" id="MBW4661311.1"/>
    </source>
</evidence>
<proteinExistence type="predicted"/>
<dbReference type="SUPFAM" id="SSF53756">
    <property type="entry name" value="UDP-Glycosyltransferase/glycogen phosphorylase"/>
    <property type="match status" value="1"/>
</dbReference>
<comment type="caution">
    <text evidence="2">The sequence shown here is derived from an EMBL/GenBank/DDBJ whole genome shotgun (WGS) entry which is preliminary data.</text>
</comment>
<dbReference type="GO" id="GO:0016757">
    <property type="term" value="F:glycosyltransferase activity"/>
    <property type="evidence" value="ECO:0007669"/>
    <property type="project" value="InterPro"/>
</dbReference>
<dbReference type="AlphaFoldDB" id="A0A951UNZ2"/>
<reference evidence="2" key="1">
    <citation type="submission" date="2021-05" db="EMBL/GenBank/DDBJ databases">
        <authorList>
            <person name="Pietrasiak N."/>
            <person name="Ward R."/>
            <person name="Stajich J.E."/>
            <person name="Kurbessoian T."/>
        </authorList>
    </citation>
    <scope>NUCLEOTIDE SEQUENCE</scope>
    <source>
        <strain evidence="2">UHER 2000/2452</strain>
    </source>
</reference>
<dbReference type="PANTHER" id="PTHR12526">
    <property type="entry name" value="GLYCOSYLTRANSFERASE"/>
    <property type="match status" value="1"/>
</dbReference>
<protein>
    <submittedName>
        <fullName evidence="2">Glycosyltransferase</fullName>
    </submittedName>
</protein>
<dbReference type="InterPro" id="IPR001296">
    <property type="entry name" value="Glyco_trans_1"/>
</dbReference>
<sequence>MNYLLINHIPFGKGHAPNHFVVGDMWLEDLRAQARAWSPYGCLAVAAPCVDHIPVEVSGSFHLVEVNLQEEEFNIFPLPYYSSWKTFVQVYRAVKSQLDQACQWASIVQADYGGHPIPLGQIGWSIAEKHNKKGIWVFDGADPFPRLERYVAEESNPLKRLFKHRMVKRFESFCTQAIAEADLVFAHNASVVERFEPVWNQRCHRFNRSFVRQQMLLSNQQVDGRVQQILDKSQPLRLVIAGRQTPIKAPDHVLRAMAIALKQGVELELDIIGDGESLAPCKQLAQDLGIANRVRFLGSVPYGQPLFDLLSQAHIMVITNLTAEISRNVFLGMALGLPLILYRNSGTDDLIERSKSGVLVPSGNIEALSQSLVDAAQNRQQLPQLIRNGLKLAQAQTLERTHIHRAEIAAACGASKYA</sequence>
<gene>
    <name evidence="2" type="ORF">KME15_21770</name>
</gene>
<accession>A0A951UNZ2</accession>
<dbReference type="Pfam" id="PF00534">
    <property type="entry name" value="Glycos_transf_1"/>
    <property type="match status" value="1"/>
</dbReference>
<evidence type="ECO:0000313" key="3">
    <source>
        <dbReference type="Proteomes" id="UP000757435"/>
    </source>
</evidence>
<evidence type="ECO:0000259" key="1">
    <source>
        <dbReference type="Pfam" id="PF00534"/>
    </source>
</evidence>
<dbReference type="Proteomes" id="UP000757435">
    <property type="component" value="Unassembled WGS sequence"/>
</dbReference>
<dbReference type="EMBL" id="JAHHHD010000034">
    <property type="protein sequence ID" value="MBW4661311.1"/>
    <property type="molecule type" value="Genomic_DNA"/>
</dbReference>
<name>A0A951UNZ2_9CYAN</name>
<organism evidence="2 3">
    <name type="scientific">Drouetiella hepatica Uher 2000/2452</name>
    <dbReference type="NCBI Taxonomy" id="904376"/>
    <lineage>
        <taxon>Bacteria</taxon>
        <taxon>Bacillati</taxon>
        <taxon>Cyanobacteriota</taxon>
        <taxon>Cyanophyceae</taxon>
        <taxon>Oculatellales</taxon>
        <taxon>Oculatellaceae</taxon>
        <taxon>Drouetiella</taxon>
    </lineage>
</organism>
<reference evidence="2" key="2">
    <citation type="journal article" date="2022" name="Microbiol. Resour. Announc.">
        <title>Metagenome Sequencing to Explore Phylogenomics of Terrestrial Cyanobacteria.</title>
        <authorList>
            <person name="Ward R.D."/>
            <person name="Stajich J.E."/>
            <person name="Johansen J.R."/>
            <person name="Huntemann M."/>
            <person name="Clum A."/>
            <person name="Foster B."/>
            <person name="Foster B."/>
            <person name="Roux S."/>
            <person name="Palaniappan K."/>
            <person name="Varghese N."/>
            <person name="Mukherjee S."/>
            <person name="Reddy T.B.K."/>
            <person name="Daum C."/>
            <person name="Copeland A."/>
            <person name="Chen I.A."/>
            <person name="Ivanova N.N."/>
            <person name="Kyrpides N.C."/>
            <person name="Shapiro N."/>
            <person name="Eloe-Fadrosh E.A."/>
            <person name="Pietrasiak N."/>
        </authorList>
    </citation>
    <scope>NUCLEOTIDE SEQUENCE</scope>
    <source>
        <strain evidence="2">UHER 2000/2452</strain>
    </source>
</reference>
<dbReference type="PANTHER" id="PTHR12526:SF630">
    <property type="entry name" value="GLYCOSYLTRANSFERASE"/>
    <property type="match status" value="1"/>
</dbReference>
<feature type="domain" description="Glycosyl transferase family 1" evidence="1">
    <location>
        <begin position="232"/>
        <end position="389"/>
    </location>
</feature>
<dbReference type="Gene3D" id="3.40.50.2000">
    <property type="entry name" value="Glycogen Phosphorylase B"/>
    <property type="match status" value="1"/>
</dbReference>